<protein>
    <recommendedName>
        <fullName evidence="2">No apical meristem-associated C-terminal domain-containing protein</fullName>
    </recommendedName>
</protein>
<feature type="region of interest" description="Disordered" evidence="1">
    <location>
        <begin position="239"/>
        <end position="263"/>
    </location>
</feature>
<dbReference type="Pfam" id="PF14303">
    <property type="entry name" value="NAM-associated"/>
    <property type="match status" value="1"/>
</dbReference>
<dbReference type="InterPro" id="IPR029466">
    <property type="entry name" value="NAM-associated_C"/>
</dbReference>
<dbReference type="AlphaFoldDB" id="A0A9R1XEB1"/>
<evidence type="ECO:0000256" key="1">
    <source>
        <dbReference type="SAM" id="MobiDB-lite"/>
    </source>
</evidence>
<dbReference type="Proteomes" id="UP000235145">
    <property type="component" value="Unassembled WGS sequence"/>
</dbReference>
<dbReference type="EMBL" id="NBSK02000005">
    <property type="protein sequence ID" value="KAJ0204962.1"/>
    <property type="molecule type" value="Genomic_DNA"/>
</dbReference>
<dbReference type="PANTHER" id="PTHR45023">
    <property type="match status" value="1"/>
</dbReference>
<sequence length="263" mass="29969">MESPQGGFPDPTPLKKGFHGQKTKMKSSSRHEFRLPKTQLVKHLVVFGRKFARCFMSQREVKVEISIKLAPRIYNNLLSIRKNGSNDFDVFKAALDQFERTTLTCNAFSYVKPWLKLKDALKWKEETEGSSQSSGSKRSRNPDGTSQQSDGRTRFDINDKPLDLEDEQPLHRPVGRNKAKKAASTASGSSFMDQFGEKFDRYVHVQETKVEMLSREEQKMIETKSVIQTKTNMKILKMKADGRPRMRRFGAISCDDGVPSSPT</sequence>
<gene>
    <name evidence="3" type="ORF">LSAT_V11C500271300</name>
</gene>
<feature type="domain" description="No apical meristem-associated C-terminal" evidence="2">
    <location>
        <begin position="107"/>
        <end position="243"/>
    </location>
</feature>
<feature type="compositionally biased region" description="Basic and acidic residues" evidence="1">
    <location>
        <begin position="151"/>
        <end position="163"/>
    </location>
</feature>
<evidence type="ECO:0000313" key="4">
    <source>
        <dbReference type="Proteomes" id="UP000235145"/>
    </source>
</evidence>
<feature type="compositionally biased region" description="Basic residues" evidence="1">
    <location>
        <begin position="16"/>
        <end position="28"/>
    </location>
</feature>
<comment type="caution">
    <text evidence="3">The sequence shown here is derived from an EMBL/GenBank/DDBJ whole genome shotgun (WGS) entry which is preliminary data.</text>
</comment>
<accession>A0A9R1XEB1</accession>
<feature type="region of interest" description="Disordered" evidence="1">
    <location>
        <begin position="126"/>
        <end position="187"/>
    </location>
</feature>
<feature type="region of interest" description="Disordered" evidence="1">
    <location>
        <begin position="1"/>
        <end position="29"/>
    </location>
</feature>
<name>A0A9R1XEB1_LACSA</name>
<keyword evidence="4" id="KW-1185">Reference proteome</keyword>
<evidence type="ECO:0000259" key="2">
    <source>
        <dbReference type="Pfam" id="PF14303"/>
    </source>
</evidence>
<reference evidence="3 4" key="1">
    <citation type="journal article" date="2017" name="Nat. Commun.">
        <title>Genome assembly with in vitro proximity ligation data and whole-genome triplication in lettuce.</title>
        <authorList>
            <person name="Reyes-Chin-Wo S."/>
            <person name="Wang Z."/>
            <person name="Yang X."/>
            <person name="Kozik A."/>
            <person name="Arikit S."/>
            <person name="Song C."/>
            <person name="Xia L."/>
            <person name="Froenicke L."/>
            <person name="Lavelle D.O."/>
            <person name="Truco M.J."/>
            <person name="Xia R."/>
            <person name="Zhu S."/>
            <person name="Xu C."/>
            <person name="Xu H."/>
            <person name="Xu X."/>
            <person name="Cox K."/>
            <person name="Korf I."/>
            <person name="Meyers B.C."/>
            <person name="Michelmore R.W."/>
        </authorList>
    </citation>
    <scope>NUCLEOTIDE SEQUENCE [LARGE SCALE GENOMIC DNA]</scope>
    <source>
        <strain evidence="4">cv. Salinas</strain>
        <tissue evidence="3">Seedlings</tissue>
    </source>
</reference>
<organism evidence="3 4">
    <name type="scientific">Lactuca sativa</name>
    <name type="common">Garden lettuce</name>
    <dbReference type="NCBI Taxonomy" id="4236"/>
    <lineage>
        <taxon>Eukaryota</taxon>
        <taxon>Viridiplantae</taxon>
        <taxon>Streptophyta</taxon>
        <taxon>Embryophyta</taxon>
        <taxon>Tracheophyta</taxon>
        <taxon>Spermatophyta</taxon>
        <taxon>Magnoliopsida</taxon>
        <taxon>eudicotyledons</taxon>
        <taxon>Gunneridae</taxon>
        <taxon>Pentapetalae</taxon>
        <taxon>asterids</taxon>
        <taxon>campanulids</taxon>
        <taxon>Asterales</taxon>
        <taxon>Asteraceae</taxon>
        <taxon>Cichorioideae</taxon>
        <taxon>Cichorieae</taxon>
        <taxon>Lactucinae</taxon>
        <taxon>Lactuca</taxon>
    </lineage>
</organism>
<proteinExistence type="predicted"/>
<dbReference type="PANTHER" id="PTHR45023:SF14">
    <property type="entry name" value="GLUTATHIONE TRANSFERASE"/>
    <property type="match status" value="1"/>
</dbReference>
<evidence type="ECO:0000313" key="3">
    <source>
        <dbReference type="EMBL" id="KAJ0204962.1"/>
    </source>
</evidence>